<proteinExistence type="predicted"/>
<keyword evidence="2" id="KW-0812">Transmembrane</keyword>
<organism evidence="3 4">
    <name type="scientific">Recurvomyces mirabilis</name>
    <dbReference type="NCBI Taxonomy" id="574656"/>
    <lineage>
        <taxon>Eukaryota</taxon>
        <taxon>Fungi</taxon>
        <taxon>Dikarya</taxon>
        <taxon>Ascomycota</taxon>
        <taxon>Pezizomycotina</taxon>
        <taxon>Dothideomycetes</taxon>
        <taxon>Dothideomycetidae</taxon>
        <taxon>Mycosphaerellales</taxon>
        <taxon>Teratosphaeriaceae</taxon>
        <taxon>Recurvomyces</taxon>
    </lineage>
</organism>
<evidence type="ECO:0000313" key="4">
    <source>
        <dbReference type="Proteomes" id="UP001274830"/>
    </source>
</evidence>
<dbReference type="Proteomes" id="UP001274830">
    <property type="component" value="Unassembled WGS sequence"/>
</dbReference>
<name>A0AAE0TTE1_9PEZI</name>
<feature type="transmembrane region" description="Helical" evidence="2">
    <location>
        <begin position="116"/>
        <end position="134"/>
    </location>
</feature>
<keyword evidence="2" id="KW-1133">Transmembrane helix</keyword>
<feature type="compositionally biased region" description="Basic and acidic residues" evidence="1">
    <location>
        <begin position="263"/>
        <end position="279"/>
    </location>
</feature>
<feature type="transmembrane region" description="Helical" evidence="2">
    <location>
        <begin position="30"/>
        <end position="54"/>
    </location>
</feature>
<dbReference type="AlphaFoldDB" id="A0AAE0TTE1"/>
<sequence>MVGLSLLHPTRLKRQATLLSESVEDGPQRVLLVLTAVIAFCNFAFFIVGTFVAARIDYGWYGEPGGPPEPLHKEGTIVVDRAGLVFFYCPIPLIFLAVSVFEILQHRASQPFRPILSLVCGGLGLLAWLIQFSLQGTCILPTSRFNTTSAEAGWCAFELRQWDPRSYWSSGLAVTWYVTWCVLVMGVLYLTHLVVTLSFFLRQRQAAGKQSIMPHAYQYHSPLEEREMHTNRDIPDRSATNTPLPGGHTRTSSHPPRYGDGGIFHEELDQEEKTERDMV</sequence>
<protein>
    <submittedName>
        <fullName evidence="3">Uncharacterized protein</fullName>
    </submittedName>
</protein>
<comment type="caution">
    <text evidence="3">The sequence shown here is derived from an EMBL/GenBank/DDBJ whole genome shotgun (WGS) entry which is preliminary data.</text>
</comment>
<evidence type="ECO:0000313" key="3">
    <source>
        <dbReference type="EMBL" id="KAK3670516.1"/>
    </source>
</evidence>
<evidence type="ECO:0000256" key="2">
    <source>
        <dbReference type="SAM" id="Phobius"/>
    </source>
</evidence>
<dbReference type="EMBL" id="JAUTXT010000055">
    <property type="protein sequence ID" value="KAK3670516.1"/>
    <property type="molecule type" value="Genomic_DNA"/>
</dbReference>
<keyword evidence="2" id="KW-0472">Membrane</keyword>
<feature type="transmembrane region" description="Helical" evidence="2">
    <location>
        <begin position="177"/>
        <end position="201"/>
    </location>
</feature>
<feature type="compositionally biased region" description="Polar residues" evidence="1">
    <location>
        <begin position="238"/>
        <end position="254"/>
    </location>
</feature>
<accession>A0AAE0TTE1</accession>
<reference evidence="3" key="1">
    <citation type="submission" date="2023-07" db="EMBL/GenBank/DDBJ databases">
        <title>Black Yeasts Isolated from many extreme environments.</title>
        <authorList>
            <person name="Coleine C."/>
            <person name="Stajich J.E."/>
            <person name="Selbmann L."/>
        </authorList>
    </citation>
    <scope>NUCLEOTIDE SEQUENCE</scope>
    <source>
        <strain evidence="3">CCFEE 5485</strain>
    </source>
</reference>
<evidence type="ECO:0000256" key="1">
    <source>
        <dbReference type="SAM" id="MobiDB-lite"/>
    </source>
</evidence>
<feature type="transmembrane region" description="Helical" evidence="2">
    <location>
        <begin position="85"/>
        <end position="104"/>
    </location>
</feature>
<feature type="region of interest" description="Disordered" evidence="1">
    <location>
        <begin position="233"/>
        <end position="279"/>
    </location>
</feature>
<keyword evidence="4" id="KW-1185">Reference proteome</keyword>
<gene>
    <name evidence="3" type="ORF">LTR78_009620</name>
</gene>